<dbReference type="RefSeq" id="WP_322498410.1">
    <property type="nucleotide sequence ID" value="NZ_JARGYU010000001.1"/>
</dbReference>
<name>A0AAE4VLS4_9RICK</name>
<keyword evidence="2" id="KW-1185">Reference proteome</keyword>
<evidence type="ECO:0000313" key="2">
    <source>
        <dbReference type="Proteomes" id="UP001289135"/>
    </source>
</evidence>
<comment type="caution">
    <text evidence="1">The sequence shown here is derived from an EMBL/GenBank/DDBJ whole genome shotgun (WGS) entry which is preliminary data.</text>
</comment>
<reference evidence="1" key="1">
    <citation type="submission" date="2023-02" db="EMBL/GenBank/DDBJ databases">
        <title>Host association and intracellularity evolved multiple times independently in the Rickettsiales.</title>
        <authorList>
            <person name="Castelli M."/>
            <person name="Nardi T."/>
            <person name="Gammuto L."/>
            <person name="Bellinzona G."/>
            <person name="Sabaneyeva E."/>
            <person name="Potekhin A."/>
            <person name="Serra V."/>
            <person name="Petroni G."/>
            <person name="Sassera D."/>
        </authorList>
    </citation>
    <scope>NUCLEOTIDE SEQUENCE</scope>
    <source>
        <strain evidence="1">USBL-36I1</strain>
    </source>
</reference>
<evidence type="ECO:0000313" key="1">
    <source>
        <dbReference type="EMBL" id="MDZ5760978.1"/>
    </source>
</evidence>
<protein>
    <submittedName>
        <fullName evidence="1">Uncharacterized protein</fullName>
    </submittedName>
</protein>
<dbReference type="EMBL" id="JARGYU010000001">
    <property type="protein sequence ID" value="MDZ5760978.1"/>
    <property type="molecule type" value="Genomic_DNA"/>
</dbReference>
<proteinExistence type="predicted"/>
<accession>A0AAE4VLS4</accession>
<dbReference type="AlphaFoldDB" id="A0AAE4VLS4"/>
<sequence>MNIDITKIILSISCLLLGSLALGMTYCIHKMCNYKNVLNSEQNNKITK</sequence>
<dbReference type="Proteomes" id="UP001289135">
    <property type="component" value="Unassembled WGS sequence"/>
</dbReference>
<gene>
    <name evidence="1" type="ORF">Lyticum_00136</name>
</gene>
<organism evidence="1 2">
    <name type="scientific">Lyticum sinuosum</name>
    <dbReference type="NCBI Taxonomy" id="1332059"/>
    <lineage>
        <taxon>Bacteria</taxon>
        <taxon>Pseudomonadati</taxon>
        <taxon>Pseudomonadota</taxon>
        <taxon>Alphaproteobacteria</taxon>
        <taxon>Rickettsiales</taxon>
        <taxon>Lyticum</taxon>
    </lineage>
</organism>